<evidence type="ECO:0000313" key="3">
    <source>
        <dbReference type="Proteomes" id="UP000314294"/>
    </source>
</evidence>
<feature type="region of interest" description="Disordered" evidence="1">
    <location>
        <begin position="203"/>
        <end position="226"/>
    </location>
</feature>
<dbReference type="Proteomes" id="UP000314294">
    <property type="component" value="Unassembled WGS sequence"/>
</dbReference>
<evidence type="ECO:0000313" key="2">
    <source>
        <dbReference type="EMBL" id="TNN88786.1"/>
    </source>
</evidence>
<dbReference type="EMBL" id="SRLO01000004">
    <property type="protein sequence ID" value="TNN88786.1"/>
    <property type="molecule type" value="Genomic_DNA"/>
</dbReference>
<comment type="caution">
    <text evidence="2">The sequence shown here is derived from an EMBL/GenBank/DDBJ whole genome shotgun (WGS) entry which is preliminary data.</text>
</comment>
<proteinExistence type="predicted"/>
<dbReference type="PANTHER" id="PTHR34340">
    <property type="entry name" value="MELANOREGULIN"/>
    <property type="match status" value="1"/>
</dbReference>
<dbReference type="OrthoDB" id="10015106at2759"/>
<protein>
    <submittedName>
        <fullName evidence="2">Melanoregulin</fullName>
    </submittedName>
</protein>
<dbReference type="PANTHER" id="PTHR34340:SF3">
    <property type="entry name" value="MELANOREGULIN"/>
    <property type="match status" value="1"/>
</dbReference>
<keyword evidence="3" id="KW-1185">Reference proteome</keyword>
<name>A0A4Z2JEW2_9TELE</name>
<gene>
    <name evidence="2" type="primary">MREG</name>
    <name evidence="2" type="ORF">EYF80_001118</name>
</gene>
<feature type="region of interest" description="Disordered" evidence="1">
    <location>
        <begin position="23"/>
        <end position="77"/>
    </location>
</feature>
<dbReference type="AlphaFoldDB" id="A0A4Z2JEW2"/>
<dbReference type="Pfam" id="PF15812">
    <property type="entry name" value="MREG"/>
    <property type="match status" value="1"/>
</dbReference>
<evidence type="ECO:0000256" key="1">
    <source>
        <dbReference type="SAM" id="MobiDB-lite"/>
    </source>
</evidence>
<dbReference type="InterPro" id="IPR031638">
    <property type="entry name" value="Melanoregulin"/>
</dbReference>
<dbReference type="GO" id="GO:0030318">
    <property type="term" value="P:melanocyte differentiation"/>
    <property type="evidence" value="ECO:0007669"/>
    <property type="project" value="TreeGrafter"/>
</dbReference>
<accession>A0A4Z2JEW2</accession>
<organism evidence="2 3">
    <name type="scientific">Liparis tanakae</name>
    <name type="common">Tanaka's snailfish</name>
    <dbReference type="NCBI Taxonomy" id="230148"/>
    <lineage>
        <taxon>Eukaryota</taxon>
        <taxon>Metazoa</taxon>
        <taxon>Chordata</taxon>
        <taxon>Craniata</taxon>
        <taxon>Vertebrata</taxon>
        <taxon>Euteleostomi</taxon>
        <taxon>Actinopterygii</taxon>
        <taxon>Neopterygii</taxon>
        <taxon>Teleostei</taxon>
        <taxon>Neoteleostei</taxon>
        <taxon>Acanthomorphata</taxon>
        <taxon>Eupercaria</taxon>
        <taxon>Perciformes</taxon>
        <taxon>Cottioidei</taxon>
        <taxon>Cottales</taxon>
        <taxon>Liparidae</taxon>
        <taxon>Liparis</taxon>
    </lineage>
</organism>
<feature type="compositionally biased region" description="Polar residues" evidence="1">
    <location>
        <begin position="27"/>
        <end position="38"/>
    </location>
</feature>
<dbReference type="GO" id="GO:0032402">
    <property type="term" value="P:melanosome transport"/>
    <property type="evidence" value="ECO:0007669"/>
    <property type="project" value="InterPro"/>
</dbReference>
<reference evidence="2 3" key="1">
    <citation type="submission" date="2019-03" db="EMBL/GenBank/DDBJ databases">
        <title>First draft genome of Liparis tanakae, snailfish: a comprehensive survey of snailfish specific genes.</title>
        <authorList>
            <person name="Kim W."/>
            <person name="Song I."/>
            <person name="Jeong J.-H."/>
            <person name="Kim D."/>
            <person name="Kim S."/>
            <person name="Ryu S."/>
            <person name="Song J.Y."/>
            <person name="Lee S.K."/>
        </authorList>
    </citation>
    <scope>NUCLEOTIDE SEQUENCE [LARGE SCALE GENOMIC DNA]</scope>
    <source>
        <tissue evidence="2">Muscle</tissue>
    </source>
</reference>
<sequence length="226" mass="26292">MGAKFTICCCQYYLKHNSEEKNATMRMRTSTASRQTVVSSESSGSGSEEESLFGPQPTRKLWADASGAPGSSSRRRSDRQLQAFISMRDQADTATEEWEKLNYDIHSIRYARREVRSRWKKILLQLGYQCEVEALLCVNKQRRFSRDQDQLNKAAQLLKQLHDRTSLFPPETEHQSKYLFVMDRLVLLDSAEDFVRLAKEKYPKQSSLRDSEMEKKTDIKAERETF</sequence>
<dbReference type="GO" id="GO:0042470">
    <property type="term" value="C:melanosome"/>
    <property type="evidence" value="ECO:0007669"/>
    <property type="project" value="InterPro"/>
</dbReference>